<comment type="caution">
    <text evidence="2">The sequence shown here is derived from an EMBL/GenBank/DDBJ whole genome shotgun (WGS) entry which is preliminary data.</text>
</comment>
<sequence>MPPRSRWDKTNCLPDVFHTEDRLGDNMAARLNAFQRLNRRRLPPGRGLNLRFELSAYEAENRLLIKFAATGHIVGVLQRFGCVLDAYMREFSLVAAQQWTDWREELNAEREDRVRDFREGMADENWIKTQVGDEQRQIELLTLLKHDLTEHYDKLLESEIDLVVDLYNLVVRRTGLVLGANQPAWFLAPCEILVDKKKCFLHGVDITVVYDIGGREKECCEESCLRQAACWDSLCHPNIAMLMGACHIGAKPFFVQEPTAQNRANPQSWDPILGWGLALQYLHERGFTYGGFTPDRLFVRYFNTSQGVLCGLGLEHFSKTQWFREVDEIEEEKESSVEKDVYNFGIAICSARRSLMLPGQLDQLPFECPFYLNREVWALLQGMCAQLPAFRFNMKYVVFKLKHIANFPTSDAIGEVRVDNFVVPRQERSVQYLMDHIDSLCNEIPDRAPGKDLVHCRFQEIYNQLLTLKSVRSNIMYTFCDAVDRFLEFLKLINPVQESKTLTGKQRKHIRPLTSEFAVCCAARAENEVIRSFNHEIDEILEEYNSTLNIQEEILSHSFWRQDADRVQRRLLQRFQELLTGRGCYSLNKEVDGALLQHANHQRRITHSTNNMIRSTGIYRTLDQEVDFAALPEWFIPPYNVKLSHYVVSGSFADVYRGKWLDADVVVKVIIKKEGKTDQELFVALMQEVEHWAKLNHQNVLRMFGACHIGDGFIVCEGAQDTLPDYLTKIHANKSDKLWYLYQAALGLKYLHECGFLHDDLKGNNIMVGYDRKVKLIDFGLSQQREKVEPTKVLGAYRWKAPERLEGTHPTVESDVYSFGMCIAEILSDEHPWGIYPDAAVKRAVTKMQISMPKPAQGFENELHWDLIKMMCCRNPEERISMSAVVNYLYSFRFT</sequence>
<dbReference type="Gene3D" id="3.30.200.20">
    <property type="entry name" value="Phosphorylase Kinase, domain 1"/>
    <property type="match status" value="1"/>
</dbReference>
<dbReference type="Proteomes" id="UP001165121">
    <property type="component" value="Unassembled WGS sequence"/>
</dbReference>
<dbReference type="EMBL" id="BSXT01001506">
    <property type="protein sequence ID" value="GMF43009.1"/>
    <property type="molecule type" value="Genomic_DNA"/>
</dbReference>
<evidence type="ECO:0000313" key="3">
    <source>
        <dbReference type="Proteomes" id="UP001165121"/>
    </source>
</evidence>
<dbReference type="Pfam" id="PF00069">
    <property type="entry name" value="Pkinase"/>
    <property type="match status" value="1"/>
</dbReference>
<dbReference type="InterPro" id="IPR051681">
    <property type="entry name" value="Ser/Thr_Kinases-Pseudokinases"/>
</dbReference>
<dbReference type="InterPro" id="IPR008271">
    <property type="entry name" value="Ser/Thr_kinase_AS"/>
</dbReference>
<evidence type="ECO:0000313" key="2">
    <source>
        <dbReference type="EMBL" id="GMF43009.1"/>
    </source>
</evidence>
<proteinExistence type="predicted"/>
<gene>
    <name evidence="2" type="ORF">Pfra01_001433600</name>
</gene>
<accession>A0A9W7CUG4</accession>
<keyword evidence="3" id="KW-1185">Reference proteome</keyword>
<name>A0A9W7CUG4_9STRA</name>
<dbReference type="AlphaFoldDB" id="A0A9W7CUG4"/>
<evidence type="ECO:0000259" key="1">
    <source>
        <dbReference type="PROSITE" id="PS50011"/>
    </source>
</evidence>
<dbReference type="GO" id="GO:0004674">
    <property type="term" value="F:protein serine/threonine kinase activity"/>
    <property type="evidence" value="ECO:0007669"/>
    <property type="project" value="TreeGrafter"/>
</dbReference>
<dbReference type="PANTHER" id="PTHR44329">
    <property type="entry name" value="SERINE/THREONINE-PROTEIN KINASE TNNI3K-RELATED"/>
    <property type="match status" value="1"/>
</dbReference>
<dbReference type="SMART" id="SM00220">
    <property type="entry name" value="S_TKc"/>
    <property type="match status" value="1"/>
</dbReference>
<dbReference type="InterPro" id="IPR011009">
    <property type="entry name" value="Kinase-like_dom_sf"/>
</dbReference>
<dbReference type="PROSITE" id="PS00108">
    <property type="entry name" value="PROTEIN_KINASE_ST"/>
    <property type="match status" value="1"/>
</dbReference>
<dbReference type="PANTHER" id="PTHR44329:SF214">
    <property type="entry name" value="PROTEIN KINASE DOMAIN-CONTAINING PROTEIN"/>
    <property type="match status" value="1"/>
</dbReference>
<feature type="domain" description="Protein kinase" evidence="1">
    <location>
        <begin position="641"/>
        <end position="893"/>
    </location>
</feature>
<reference evidence="2" key="1">
    <citation type="submission" date="2023-04" db="EMBL/GenBank/DDBJ databases">
        <title>Phytophthora fragariaefolia NBRC 109709.</title>
        <authorList>
            <person name="Ichikawa N."/>
            <person name="Sato H."/>
            <person name="Tonouchi N."/>
        </authorList>
    </citation>
    <scope>NUCLEOTIDE SEQUENCE</scope>
    <source>
        <strain evidence="2">NBRC 109709</strain>
    </source>
</reference>
<dbReference type="GO" id="GO:0005524">
    <property type="term" value="F:ATP binding"/>
    <property type="evidence" value="ECO:0007669"/>
    <property type="project" value="InterPro"/>
</dbReference>
<dbReference type="Gene3D" id="1.10.510.10">
    <property type="entry name" value="Transferase(Phosphotransferase) domain 1"/>
    <property type="match status" value="2"/>
</dbReference>
<organism evidence="2 3">
    <name type="scientific">Phytophthora fragariaefolia</name>
    <dbReference type="NCBI Taxonomy" id="1490495"/>
    <lineage>
        <taxon>Eukaryota</taxon>
        <taxon>Sar</taxon>
        <taxon>Stramenopiles</taxon>
        <taxon>Oomycota</taxon>
        <taxon>Peronosporomycetes</taxon>
        <taxon>Peronosporales</taxon>
        <taxon>Peronosporaceae</taxon>
        <taxon>Phytophthora</taxon>
    </lineage>
</organism>
<dbReference type="InterPro" id="IPR000719">
    <property type="entry name" value="Prot_kinase_dom"/>
</dbReference>
<protein>
    <submittedName>
        <fullName evidence="2">Unnamed protein product</fullName>
    </submittedName>
</protein>
<dbReference type="PROSITE" id="PS50011">
    <property type="entry name" value="PROTEIN_KINASE_DOM"/>
    <property type="match status" value="1"/>
</dbReference>
<dbReference type="OrthoDB" id="4062651at2759"/>
<dbReference type="SUPFAM" id="SSF56112">
    <property type="entry name" value="Protein kinase-like (PK-like)"/>
    <property type="match status" value="2"/>
</dbReference>